<dbReference type="Pfam" id="PF14808">
    <property type="entry name" value="TMEM164"/>
    <property type="match status" value="1"/>
</dbReference>
<comment type="caution">
    <text evidence="2">The sequence shown here is derived from an EMBL/GenBank/DDBJ whole genome shotgun (WGS) entry which is preliminary data.</text>
</comment>
<keyword evidence="3" id="KW-1185">Reference proteome</keyword>
<name>A0A2U3AN15_9BACL</name>
<gene>
    <name evidence="2" type="ORF">DEX24_05120</name>
</gene>
<dbReference type="EMBL" id="QFVR01000005">
    <property type="protein sequence ID" value="PWI25915.1"/>
    <property type="molecule type" value="Genomic_DNA"/>
</dbReference>
<keyword evidence="1" id="KW-0812">Transmembrane</keyword>
<evidence type="ECO:0000256" key="1">
    <source>
        <dbReference type="SAM" id="Phobius"/>
    </source>
</evidence>
<feature type="transmembrane region" description="Helical" evidence="1">
    <location>
        <begin position="24"/>
        <end position="43"/>
    </location>
</feature>
<feature type="transmembrane region" description="Helical" evidence="1">
    <location>
        <begin position="215"/>
        <end position="234"/>
    </location>
</feature>
<keyword evidence="1" id="KW-0472">Membrane</keyword>
<dbReference type="Proteomes" id="UP000245938">
    <property type="component" value="Unassembled WGS sequence"/>
</dbReference>
<sequence length="241" mass="28394">MQIRYFRGVNTIKNGFTLYDQTHFTWLLIITGLIILGTLLYKRLQPHLQTVMERCIAWFLILFECYKNYYLWQHGDFTVEYLPFHLCSLAMFAILWNSYFHDKTTNEFLYSLCLPAGIAALLFANWTDRPVWSFMSFFSFIFHTFLIMYPVMRLAAKKYRPAVTQLWRVVLLLILIVPPIYLFNKMYHTNFLFINTPSPGSPLVPLEALFGNPGYIIALIGIVCVIWIILYLPFMRKPTAP</sequence>
<evidence type="ECO:0000313" key="3">
    <source>
        <dbReference type="Proteomes" id="UP000245938"/>
    </source>
</evidence>
<proteinExistence type="predicted"/>
<feature type="transmembrane region" description="Helical" evidence="1">
    <location>
        <begin position="108"/>
        <end position="126"/>
    </location>
</feature>
<protein>
    <submittedName>
        <fullName evidence="2">TIGR02206 family membrane protein</fullName>
    </submittedName>
</protein>
<dbReference type="OrthoDB" id="1696382at2"/>
<organism evidence="2 3">
    <name type="scientific">Kurthia sibirica</name>
    <dbReference type="NCBI Taxonomy" id="202750"/>
    <lineage>
        <taxon>Bacteria</taxon>
        <taxon>Bacillati</taxon>
        <taxon>Bacillota</taxon>
        <taxon>Bacilli</taxon>
        <taxon>Bacillales</taxon>
        <taxon>Caryophanaceae</taxon>
        <taxon>Kurthia</taxon>
    </lineage>
</organism>
<reference evidence="2 3" key="1">
    <citation type="submission" date="2018-05" db="EMBL/GenBank/DDBJ databases">
        <title>Kurthia sibirica genome sequence.</title>
        <authorList>
            <person name="Maclea K.S."/>
            <person name="Goen A.E."/>
        </authorList>
    </citation>
    <scope>NUCLEOTIDE SEQUENCE [LARGE SCALE GENOMIC DNA]</scope>
    <source>
        <strain evidence="2 3">ATCC 49154</strain>
    </source>
</reference>
<keyword evidence="1" id="KW-1133">Transmembrane helix</keyword>
<feature type="transmembrane region" description="Helical" evidence="1">
    <location>
        <begin position="132"/>
        <end position="154"/>
    </location>
</feature>
<feature type="transmembrane region" description="Helical" evidence="1">
    <location>
        <begin position="166"/>
        <end position="183"/>
    </location>
</feature>
<accession>A0A2U3AN15</accession>
<dbReference type="AlphaFoldDB" id="A0A2U3AN15"/>
<dbReference type="NCBIfam" id="TIGR02206">
    <property type="entry name" value="intg_mem_TP0381"/>
    <property type="match status" value="1"/>
</dbReference>
<evidence type="ECO:0000313" key="2">
    <source>
        <dbReference type="EMBL" id="PWI25915.1"/>
    </source>
</evidence>
<dbReference type="InterPro" id="IPR011737">
    <property type="entry name" value="CHP02206_TP0381"/>
</dbReference>
<feature type="transmembrane region" description="Helical" evidence="1">
    <location>
        <begin position="78"/>
        <end position="96"/>
    </location>
</feature>